<dbReference type="GO" id="GO:0004812">
    <property type="term" value="F:aminoacyl-tRNA ligase activity"/>
    <property type="evidence" value="ECO:0007669"/>
    <property type="project" value="InterPro"/>
</dbReference>
<comment type="cofactor">
    <cofactor evidence="1">
        <name>Zn(2+)</name>
        <dbReference type="ChEBI" id="CHEBI:29105"/>
    </cofactor>
</comment>
<evidence type="ECO:0000259" key="4">
    <source>
        <dbReference type="Pfam" id="PF07973"/>
    </source>
</evidence>
<dbReference type="EMBL" id="DTLS01000147">
    <property type="protein sequence ID" value="HGZ60536.1"/>
    <property type="molecule type" value="Genomic_DNA"/>
</dbReference>
<dbReference type="Gene3D" id="3.30.980.10">
    <property type="entry name" value="Threonyl-trna Synthetase, Chain A, domain 2"/>
    <property type="match status" value="1"/>
</dbReference>
<dbReference type="PANTHER" id="PTHR43462">
    <property type="entry name" value="ALANYL-TRNA EDITING PROTEIN"/>
    <property type="match status" value="1"/>
</dbReference>
<dbReference type="InterPro" id="IPR012947">
    <property type="entry name" value="tRNA_SAD"/>
</dbReference>
<evidence type="ECO:0000256" key="1">
    <source>
        <dbReference type="ARBA" id="ARBA00001947"/>
    </source>
</evidence>
<keyword evidence="3" id="KW-0862">Zinc</keyword>
<protein>
    <recommendedName>
        <fullName evidence="4">Threonyl/alanyl tRNA synthetase SAD domain-containing protein</fullName>
    </recommendedName>
</protein>
<evidence type="ECO:0000256" key="2">
    <source>
        <dbReference type="ARBA" id="ARBA00022723"/>
    </source>
</evidence>
<dbReference type="GO" id="GO:0046872">
    <property type="term" value="F:metal ion binding"/>
    <property type="evidence" value="ECO:0007669"/>
    <property type="project" value="UniProtKB-KW"/>
</dbReference>
<name>A0A7J3SLT9_9CREN</name>
<dbReference type="Pfam" id="PF07973">
    <property type="entry name" value="tRNA_SAD"/>
    <property type="match status" value="1"/>
</dbReference>
<dbReference type="GO" id="GO:0002161">
    <property type="term" value="F:aminoacyl-tRNA deacylase activity"/>
    <property type="evidence" value="ECO:0007669"/>
    <property type="project" value="UniProtKB-ARBA"/>
</dbReference>
<reference evidence="5" key="1">
    <citation type="journal article" date="2020" name="mSystems">
        <title>Genome- and Community-Level Interaction Insights into Carbon Utilization and Element Cycling Functions of Hydrothermarchaeota in Hydrothermal Sediment.</title>
        <authorList>
            <person name="Zhou Z."/>
            <person name="Liu Y."/>
            <person name="Xu W."/>
            <person name="Pan J."/>
            <person name="Luo Z.H."/>
            <person name="Li M."/>
        </authorList>
    </citation>
    <scope>NUCLEOTIDE SEQUENCE [LARGE SCALE GENOMIC DNA]</scope>
    <source>
        <strain evidence="5">SpSt-885</strain>
    </source>
</reference>
<proteinExistence type="predicted"/>
<dbReference type="SUPFAM" id="SSF55186">
    <property type="entry name" value="ThrRS/AlaRS common domain"/>
    <property type="match status" value="1"/>
</dbReference>
<evidence type="ECO:0000256" key="3">
    <source>
        <dbReference type="ARBA" id="ARBA00022833"/>
    </source>
</evidence>
<dbReference type="GO" id="GO:0005524">
    <property type="term" value="F:ATP binding"/>
    <property type="evidence" value="ECO:0007669"/>
    <property type="project" value="InterPro"/>
</dbReference>
<evidence type="ECO:0000313" key="5">
    <source>
        <dbReference type="EMBL" id="HGZ60536.1"/>
    </source>
</evidence>
<comment type="caution">
    <text evidence="5">The sequence shown here is derived from an EMBL/GenBank/DDBJ whole genome shotgun (WGS) entry which is preliminary data.</text>
</comment>
<dbReference type="InterPro" id="IPR018163">
    <property type="entry name" value="Thr/Ala-tRNA-synth_IIc_edit"/>
</dbReference>
<dbReference type="GO" id="GO:0043039">
    <property type="term" value="P:tRNA aminoacylation"/>
    <property type="evidence" value="ECO:0007669"/>
    <property type="project" value="InterPro"/>
</dbReference>
<organism evidence="5">
    <name type="scientific">Fervidicoccus fontis</name>
    <dbReference type="NCBI Taxonomy" id="683846"/>
    <lineage>
        <taxon>Archaea</taxon>
        <taxon>Thermoproteota</taxon>
        <taxon>Thermoprotei</taxon>
        <taxon>Fervidicoccales</taxon>
        <taxon>Fervidicoccaceae</taxon>
        <taxon>Fervidicoccus</taxon>
    </lineage>
</organism>
<keyword evidence="2" id="KW-0479">Metal-binding</keyword>
<dbReference type="InterPro" id="IPR051335">
    <property type="entry name" value="Alanyl-tRNA_Editing_Enzymes"/>
</dbReference>
<gene>
    <name evidence="5" type="ORF">ENW83_04970</name>
</gene>
<dbReference type="PANTHER" id="PTHR43462:SF1">
    <property type="entry name" value="ALANYL-TRNA EDITING PROTEIN AARSD1"/>
    <property type="match status" value="1"/>
</dbReference>
<dbReference type="AlphaFoldDB" id="A0A7J3SLT9"/>
<sequence length="141" mass="15551">MRIHTAGHILDYAVNEVLGGEFETLSASHSAENAYVEYIIPPSLKLDLRSLEAKANEVAKSCLQVRVVFAESNDIHEVLKNAPNLRRLPNLTEYRIVVIDKVNSIPCSGTHVANTCEIGEIKVLKSNETPGGVAIYYDVYP</sequence>
<accession>A0A7J3SLT9</accession>
<feature type="domain" description="Threonyl/alanyl tRNA synthetase SAD" evidence="4">
    <location>
        <begin position="95"/>
        <end position="129"/>
    </location>
</feature>